<dbReference type="NCBIfam" id="NF038117">
    <property type="entry name" value="choice_anch_I"/>
    <property type="match status" value="1"/>
</dbReference>
<feature type="domain" description="Choice-of-anchor I" evidence="1">
    <location>
        <begin position="71"/>
        <end position="357"/>
    </location>
</feature>
<dbReference type="InterPro" id="IPR052956">
    <property type="entry name" value="Mesenchyme-surface_protein"/>
</dbReference>
<organism evidence="2 3">
    <name type="scientific">Vibrio genomosp. F10</name>
    <dbReference type="NCBI Taxonomy" id="723171"/>
    <lineage>
        <taxon>Bacteria</taxon>
        <taxon>Pseudomonadati</taxon>
        <taxon>Pseudomonadota</taxon>
        <taxon>Gammaproteobacteria</taxon>
        <taxon>Vibrionales</taxon>
        <taxon>Vibrionaceae</taxon>
        <taxon>Vibrio</taxon>
    </lineage>
</organism>
<dbReference type="InterPro" id="IPR015943">
    <property type="entry name" value="WD40/YVTN_repeat-like_dom_sf"/>
</dbReference>
<proteinExistence type="predicted"/>
<protein>
    <submittedName>
        <fullName evidence="2">Alkaline phosphatase</fullName>
    </submittedName>
</protein>
<sequence>MTHFKTTLTILSLVAASLTGCSSQPDSRNQSHVRGTFLNEACQPLVNANIPSTSLKGIRLVGTSITNAPFASSAAEIVSYDACSDRLYVVNAQDKKIDVLALSRDSIPTSVGQIDLQSAGKHSGIEIGAANSVSTHNGLIAVAIENKKKQRNGIIALYRSDSLDIINTFPAGALPDMVSFSKDGRYIAAANEGEPNSNYSIDPEGSITLIDLKPGLEHAIVTQIDFKDFNQGESRYSELGEDVRISGPNASVAQDLEPEYLTFADNGKLYVAMQENNAIATIDVQSASIEKIFGLGGKSWETSQLDASNKDGIIGNLHAYPMLEGLYMPDSIASYTIKGKTYIVTANEGDGREYGFDATQKQCDDDGHKWDGDDDQDASDYNTKQAFCIAYVDEVRGKDLKVASSHPLATALKDKNRLARLKIIKPQEVLAADAKVQTFGARSFSIWSEFGEPVFDSGDDFARIVLAQDKANFNSTNDSNQSADNRSDDKGVEPEAIEVAVIGERAYAFIGLERQGGIMVYDVTIPTHAKFINYLNNRDFIQPVCSEVDDGDCKSGRYNPKAGDLGPESIEYFSRNGSHYIAVSNEVSGTTSVYSLTF</sequence>
<dbReference type="Gene3D" id="2.130.10.10">
    <property type="entry name" value="YVTN repeat-like/Quinoprotein amine dehydrogenase"/>
    <property type="match status" value="1"/>
</dbReference>
<evidence type="ECO:0000313" key="2">
    <source>
        <dbReference type="EMBL" id="OCH77299.1"/>
    </source>
</evidence>
<dbReference type="SUPFAM" id="SSF75011">
    <property type="entry name" value="3-carboxy-cis,cis-mucoante lactonizing enzyme"/>
    <property type="match status" value="1"/>
</dbReference>
<evidence type="ECO:0000259" key="1">
    <source>
        <dbReference type="Pfam" id="PF22494"/>
    </source>
</evidence>
<dbReference type="PROSITE" id="PS51257">
    <property type="entry name" value="PROKAR_LIPOPROTEIN"/>
    <property type="match status" value="1"/>
</dbReference>
<gene>
    <name evidence="2" type="ORF">A6E14_07880</name>
</gene>
<dbReference type="PANTHER" id="PTHR46928">
    <property type="entry name" value="MESENCHYME-SPECIFIC CELL SURFACE GLYCOPROTEIN"/>
    <property type="match status" value="1"/>
</dbReference>
<name>A0A1B9R055_9VIBR</name>
<keyword evidence="3" id="KW-1185">Reference proteome</keyword>
<comment type="caution">
    <text evidence="2">The sequence shown here is derived from an EMBL/GenBank/DDBJ whole genome shotgun (WGS) entry which is preliminary data.</text>
</comment>
<dbReference type="Proteomes" id="UP000093173">
    <property type="component" value="Unassembled WGS sequence"/>
</dbReference>
<evidence type="ECO:0000313" key="3">
    <source>
        <dbReference type="Proteomes" id="UP000093173"/>
    </source>
</evidence>
<dbReference type="InterPro" id="IPR055188">
    <property type="entry name" value="Choice_anch_I"/>
</dbReference>
<accession>A0A1B9R055</accession>
<reference evidence="3" key="1">
    <citation type="submission" date="2016-06" db="EMBL/GenBank/DDBJ databases">
        <authorList>
            <person name="Hehemann J.-H."/>
            <person name="Arevalo P."/>
            <person name="Datta M.S."/>
            <person name="Polz M.F."/>
        </authorList>
    </citation>
    <scope>NUCLEOTIDE SEQUENCE [LARGE SCALE GENOMIC DNA]</scope>
    <source>
        <strain evidence="3">9CSC122</strain>
    </source>
</reference>
<dbReference type="AlphaFoldDB" id="A0A1B9R055"/>
<dbReference type="PANTHER" id="PTHR46928:SF1">
    <property type="entry name" value="MESENCHYME-SPECIFIC CELL SURFACE GLYCOPROTEIN"/>
    <property type="match status" value="1"/>
</dbReference>
<dbReference type="EMBL" id="MAJZ01000382">
    <property type="protein sequence ID" value="OCH77299.1"/>
    <property type="molecule type" value="Genomic_DNA"/>
</dbReference>
<feature type="domain" description="Choice-of-anchor I" evidence="1">
    <location>
        <begin position="403"/>
        <end position="540"/>
    </location>
</feature>
<dbReference type="RefSeq" id="WP_065576629.1">
    <property type="nucleotide sequence ID" value="NZ_JBNGCH010000382.1"/>
</dbReference>
<dbReference type="Pfam" id="PF22494">
    <property type="entry name" value="choice_anch_I"/>
    <property type="match status" value="2"/>
</dbReference>